<dbReference type="EMBL" id="UXAT02000005">
    <property type="protein sequence ID" value="VUX45513.1"/>
    <property type="molecule type" value="Genomic_DNA"/>
</dbReference>
<dbReference type="AlphaFoldDB" id="A0A564WDA3"/>
<evidence type="ECO:0000313" key="3">
    <source>
        <dbReference type="Proteomes" id="UP000326641"/>
    </source>
</evidence>
<dbReference type="Proteomes" id="UP000326641">
    <property type="component" value="Unassembled WGS sequence"/>
</dbReference>
<reference evidence="2" key="1">
    <citation type="submission" date="2018-11" db="EMBL/GenBank/DDBJ databases">
        <authorList>
            <person name="Onetto C."/>
        </authorList>
    </citation>
    <scope>NUCLEOTIDE SEQUENCE [LARGE SCALE GENOMIC DNA]</scope>
</reference>
<feature type="compositionally biased region" description="Basic and acidic residues" evidence="1">
    <location>
        <begin position="133"/>
        <end position="144"/>
    </location>
</feature>
<keyword evidence="3" id="KW-1185">Reference proteome</keyword>
<evidence type="ECO:0000313" key="2">
    <source>
        <dbReference type="EMBL" id="VUX45513.1"/>
    </source>
</evidence>
<gene>
    <name evidence="2" type="ORF">DF3PA_130011</name>
</gene>
<evidence type="ECO:0000256" key="1">
    <source>
        <dbReference type="SAM" id="MobiDB-lite"/>
    </source>
</evidence>
<accession>A0A564WDA3</accession>
<protein>
    <submittedName>
        <fullName evidence="2">Uncharacterized protein</fullName>
    </submittedName>
</protein>
<proteinExistence type="predicted"/>
<comment type="caution">
    <text evidence="2">The sequence shown here is derived from an EMBL/GenBank/DDBJ whole genome shotgun (WGS) entry which is preliminary data.</text>
</comment>
<sequence>MPRGLEFRSRRSRAWCKGAVKIPVILAMKGAVVRNAFLAFAVTLAALVQPLHSVAASAPVPTEAATATPALQTVSAAHRHDDCDPAPEPAAALCAVACASAIAVLSSPIALLRPERLAEPTARQPSLRRGRHHPPDPRPPRPAA</sequence>
<feature type="region of interest" description="Disordered" evidence="1">
    <location>
        <begin position="115"/>
        <end position="144"/>
    </location>
</feature>
<name>A0A564WDA3_9PROT</name>
<organism evidence="2 3">
    <name type="scientific">Candidatus Defluviicoccus seviourii</name>
    <dbReference type="NCBI Taxonomy" id="2565273"/>
    <lineage>
        <taxon>Bacteria</taxon>
        <taxon>Pseudomonadati</taxon>
        <taxon>Pseudomonadota</taxon>
        <taxon>Alphaproteobacteria</taxon>
        <taxon>Rhodospirillales</taxon>
        <taxon>Rhodospirillaceae</taxon>
        <taxon>Defluviicoccus</taxon>
    </lineage>
</organism>